<dbReference type="PANTHER" id="PTHR12828:SF3">
    <property type="entry name" value="PROTEASOME MATURATION PROTEIN"/>
    <property type="match status" value="1"/>
</dbReference>
<keyword evidence="3" id="KW-0647">Proteasome</keyword>
<organism evidence="3 4">
    <name type="scientific">Polypedilum vanderplanki</name>
    <name type="common">Sleeping chironomid midge</name>
    <dbReference type="NCBI Taxonomy" id="319348"/>
    <lineage>
        <taxon>Eukaryota</taxon>
        <taxon>Metazoa</taxon>
        <taxon>Ecdysozoa</taxon>
        <taxon>Arthropoda</taxon>
        <taxon>Hexapoda</taxon>
        <taxon>Insecta</taxon>
        <taxon>Pterygota</taxon>
        <taxon>Neoptera</taxon>
        <taxon>Endopterygota</taxon>
        <taxon>Diptera</taxon>
        <taxon>Nematocera</taxon>
        <taxon>Chironomoidea</taxon>
        <taxon>Chironomidae</taxon>
        <taxon>Chironominae</taxon>
        <taxon>Polypedilum</taxon>
        <taxon>Polypedilum</taxon>
    </lineage>
</organism>
<dbReference type="OrthoDB" id="15001at2759"/>
<keyword evidence="4" id="KW-1185">Reference proteome</keyword>
<evidence type="ECO:0000256" key="2">
    <source>
        <dbReference type="ARBA" id="ARBA00043974"/>
    </source>
</evidence>
<evidence type="ECO:0000313" key="3">
    <source>
        <dbReference type="EMBL" id="KAG5683096.1"/>
    </source>
</evidence>
<dbReference type="Proteomes" id="UP001107558">
    <property type="component" value="Chromosome 1"/>
</dbReference>
<reference evidence="3" key="1">
    <citation type="submission" date="2021-03" db="EMBL/GenBank/DDBJ databases">
        <title>Chromosome level genome of the anhydrobiotic midge Polypedilum vanderplanki.</title>
        <authorList>
            <person name="Yoshida Y."/>
            <person name="Kikawada T."/>
            <person name="Gusev O."/>
        </authorList>
    </citation>
    <scope>NUCLEOTIDE SEQUENCE</scope>
    <source>
        <strain evidence="3">NIAS01</strain>
        <tissue evidence="3">Whole body or cell culture</tissue>
    </source>
</reference>
<dbReference type="EMBL" id="JADBJN010000001">
    <property type="protein sequence ID" value="KAG5683096.1"/>
    <property type="molecule type" value="Genomic_DNA"/>
</dbReference>
<dbReference type="GO" id="GO:0005737">
    <property type="term" value="C:cytoplasm"/>
    <property type="evidence" value="ECO:0007669"/>
    <property type="project" value="TreeGrafter"/>
</dbReference>
<dbReference type="AlphaFoldDB" id="A0A9J6CMB5"/>
<keyword evidence="1" id="KW-0143">Chaperone</keyword>
<evidence type="ECO:0000313" key="4">
    <source>
        <dbReference type="Proteomes" id="UP001107558"/>
    </source>
</evidence>
<dbReference type="GO" id="GO:0000502">
    <property type="term" value="C:proteasome complex"/>
    <property type="evidence" value="ECO:0007669"/>
    <property type="project" value="UniProtKB-KW"/>
</dbReference>
<dbReference type="GO" id="GO:0005634">
    <property type="term" value="C:nucleus"/>
    <property type="evidence" value="ECO:0007669"/>
    <property type="project" value="TreeGrafter"/>
</dbReference>
<gene>
    <name evidence="3" type="ORF">PVAND_012399</name>
</gene>
<dbReference type="InterPro" id="IPR008012">
    <property type="entry name" value="Ump1"/>
</dbReference>
<evidence type="ECO:0000256" key="1">
    <source>
        <dbReference type="ARBA" id="ARBA00023186"/>
    </source>
</evidence>
<name>A0A9J6CMB5_POLVA</name>
<dbReference type="GO" id="GO:0043248">
    <property type="term" value="P:proteasome assembly"/>
    <property type="evidence" value="ECO:0007669"/>
    <property type="project" value="InterPro"/>
</dbReference>
<comment type="similarity">
    <text evidence="2">Belongs to the POMP/UMP1 family.</text>
</comment>
<protein>
    <submittedName>
        <fullName evidence="3">Proteasome maturation factor UMP1</fullName>
    </submittedName>
</protein>
<accession>A0A9J6CMB5</accession>
<dbReference type="Pfam" id="PF05348">
    <property type="entry name" value="UMP1"/>
    <property type="match status" value="1"/>
</dbReference>
<proteinExistence type="inferred from homology"/>
<dbReference type="PANTHER" id="PTHR12828">
    <property type="entry name" value="PROTEASOME MATURATION PROTEIN UMP1"/>
    <property type="match status" value="1"/>
</dbReference>
<sequence>MDNYSLKAVPEMPEKLEIPNGSMGPNDKDVMAQLNISHPLQASELKYPAQQLSLNSQIIRNVHGIGAQLKYMMEINAASKVGRLPFLPSSNLSRDVLLGNDEMITPFDIYGSSEFSEKMVQPHAVMEKKLGIL</sequence>
<comment type="caution">
    <text evidence="3">The sequence shown here is derived from an EMBL/GenBank/DDBJ whole genome shotgun (WGS) entry which is preliminary data.</text>
</comment>